<accession>A0ACC0ZD03</accession>
<proteinExistence type="predicted"/>
<comment type="caution">
    <text evidence="1">The sequence shown here is derived from an EMBL/GenBank/DDBJ whole genome shotgun (WGS) entry which is preliminary data.</text>
</comment>
<dbReference type="Proteomes" id="UP001163603">
    <property type="component" value="Chromosome 2"/>
</dbReference>
<keyword evidence="2" id="KW-1185">Reference proteome</keyword>
<dbReference type="EMBL" id="CM047737">
    <property type="protein sequence ID" value="KAJ0048307.1"/>
    <property type="molecule type" value="Genomic_DNA"/>
</dbReference>
<reference evidence="2" key="1">
    <citation type="journal article" date="2023" name="G3 (Bethesda)">
        <title>Genome assembly and association tests identify interacting loci associated with vigor, precocity, and sex in interspecific pistachio rootstocks.</title>
        <authorList>
            <person name="Palmer W."/>
            <person name="Jacygrad E."/>
            <person name="Sagayaradj S."/>
            <person name="Cavanaugh K."/>
            <person name="Han R."/>
            <person name="Bertier L."/>
            <person name="Beede B."/>
            <person name="Kafkas S."/>
            <person name="Golino D."/>
            <person name="Preece J."/>
            <person name="Michelmore R."/>
        </authorList>
    </citation>
    <scope>NUCLEOTIDE SEQUENCE [LARGE SCALE GENOMIC DNA]</scope>
</reference>
<gene>
    <name evidence="1" type="ORF">Pint_16667</name>
</gene>
<evidence type="ECO:0000313" key="2">
    <source>
        <dbReference type="Proteomes" id="UP001163603"/>
    </source>
</evidence>
<evidence type="ECO:0000313" key="1">
    <source>
        <dbReference type="EMBL" id="KAJ0048307.1"/>
    </source>
</evidence>
<organism evidence="1 2">
    <name type="scientific">Pistacia integerrima</name>
    <dbReference type="NCBI Taxonomy" id="434235"/>
    <lineage>
        <taxon>Eukaryota</taxon>
        <taxon>Viridiplantae</taxon>
        <taxon>Streptophyta</taxon>
        <taxon>Embryophyta</taxon>
        <taxon>Tracheophyta</taxon>
        <taxon>Spermatophyta</taxon>
        <taxon>Magnoliopsida</taxon>
        <taxon>eudicotyledons</taxon>
        <taxon>Gunneridae</taxon>
        <taxon>Pentapetalae</taxon>
        <taxon>rosids</taxon>
        <taxon>malvids</taxon>
        <taxon>Sapindales</taxon>
        <taxon>Anacardiaceae</taxon>
        <taxon>Pistacia</taxon>
    </lineage>
</organism>
<name>A0ACC0ZD03_9ROSI</name>
<sequence>MVPIPRFLILLFFFLSLSSTYVAATNHVVGQVSGWDLDSDVAEWAASTTFRVGDTLVFKYSPEYDVQEVGQLAFTTCDTTKPIKEYNDGFTTVMLTEPGTRYFICGQLGHCDSGMKMEVDVLSLPPQANRYKNNP</sequence>
<protein>
    <submittedName>
        <fullName evidence="1">Uncharacterized protein</fullName>
    </submittedName>
</protein>